<dbReference type="RefSeq" id="XP_056551647.1">
    <property type="nucleotide sequence ID" value="XM_056702647.1"/>
</dbReference>
<dbReference type="OrthoDB" id="4337630at2759"/>
<dbReference type="GeneID" id="81441826"/>
<keyword evidence="3" id="KW-1185">Reference proteome</keyword>
<dbReference type="EMBL" id="JAPZBS010000008">
    <property type="protein sequence ID" value="KAJ5364021.1"/>
    <property type="molecule type" value="Genomic_DNA"/>
</dbReference>
<evidence type="ECO:0000313" key="3">
    <source>
        <dbReference type="Proteomes" id="UP001147782"/>
    </source>
</evidence>
<dbReference type="AlphaFoldDB" id="A0A9W9RPH2"/>
<evidence type="ECO:0000313" key="2">
    <source>
        <dbReference type="EMBL" id="KAJ5364021.1"/>
    </source>
</evidence>
<feature type="chain" id="PRO_5040772536" evidence="1">
    <location>
        <begin position="19"/>
        <end position="329"/>
    </location>
</feature>
<comment type="caution">
    <text evidence="2">The sequence shown here is derived from an EMBL/GenBank/DDBJ whole genome shotgun (WGS) entry which is preliminary data.</text>
</comment>
<gene>
    <name evidence="2" type="ORF">N7496_009734</name>
</gene>
<sequence length="329" mass="36347">MKLIITLIWANLLAGVVAFKVRGAAERAFFYSVYIMEELAYPDDLGRMTIAKNCMGTRQGLRGQANRCFLSEFIDFLWSPEPGKDATSKPDADLVNWKSAKTGDLTKGEITTMTSWITQILNTKVRDPLTGEIVLNNPSEPWNFKLEKIPEPGYTGFLATKKLFPDAEDYYDGISKAGKAGWDAKKAYAEDKSLESVDAKTKTEWDEWPGRVSNGAARVANYRVLDSGKFKCDQIAEKLQAEYNKKGDVTRRSVSLFGGDGAKVKGAVDLDEATTVTKWAELTGKDASEINTKIQDWLEELETAPGAAEHNKALESSKKAFAKVETGVC</sequence>
<feature type="signal peptide" evidence="1">
    <location>
        <begin position="1"/>
        <end position="18"/>
    </location>
</feature>
<dbReference type="Proteomes" id="UP001147782">
    <property type="component" value="Unassembled WGS sequence"/>
</dbReference>
<reference evidence="2" key="2">
    <citation type="journal article" date="2023" name="IMA Fungus">
        <title>Comparative genomic study of the Penicillium genus elucidates a diverse pangenome and 15 lateral gene transfer events.</title>
        <authorList>
            <person name="Petersen C."/>
            <person name="Sorensen T."/>
            <person name="Nielsen M.R."/>
            <person name="Sondergaard T.E."/>
            <person name="Sorensen J.L."/>
            <person name="Fitzpatrick D.A."/>
            <person name="Frisvad J.C."/>
            <person name="Nielsen K.L."/>
        </authorList>
    </citation>
    <scope>NUCLEOTIDE SEQUENCE</scope>
    <source>
        <strain evidence="2">IBT 29864</strain>
    </source>
</reference>
<accession>A0A9W9RPH2</accession>
<organism evidence="2 3">
    <name type="scientific">Penicillium cataractarum</name>
    <dbReference type="NCBI Taxonomy" id="2100454"/>
    <lineage>
        <taxon>Eukaryota</taxon>
        <taxon>Fungi</taxon>
        <taxon>Dikarya</taxon>
        <taxon>Ascomycota</taxon>
        <taxon>Pezizomycotina</taxon>
        <taxon>Eurotiomycetes</taxon>
        <taxon>Eurotiomycetidae</taxon>
        <taxon>Eurotiales</taxon>
        <taxon>Aspergillaceae</taxon>
        <taxon>Penicillium</taxon>
    </lineage>
</organism>
<protein>
    <submittedName>
        <fullName evidence="2">Uncharacterized protein</fullName>
    </submittedName>
</protein>
<keyword evidence="1" id="KW-0732">Signal</keyword>
<evidence type="ECO:0000256" key="1">
    <source>
        <dbReference type="SAM" id="SignalP"/>
    </source>
</evidence>
<proteinExistence type="predicted"/>
<reference evidence="2" key="1">
    <citation type="submission" date="2022-11" db="EMBL/GenBank/DDBJ databases">
        <authorList>
            <person name="Petersen C."/>
        </authorList>
    </citation>
    <scope>NUCLEOTIDE SEQUENCE</scope>
    <source>
        <strain evidence="2">IBT 29864</strain>
    </source>
</reference>
<name>A0A9W9RPH2_9EURO</name>